<name>A0A3G5ACM7_9VIRU</name>
<accession>A0A3G5ACM7</accession>
<gene>
    <name evidence="1" type="ORF">Hyperionvirus4_54</name>
</gene>
<protein>
    <submittedName>
        <fullName evidence="1">Uncharacterized protein</fullName>
    </submittedName>
</protein>
<organism evidence="1">
    <name type="scientific">Hyperionvirus sp</name>
    <dbReference type="NCBI Taxonomy" id="2487770"/>
    <lineage>
        <taxon>Viruses</taxon>
        <taxon>Varidnaviria</taxon>
        <taxon>Bamfordvirae</taxon>
        <taxon>Nucleocytoviricota</taxon>
        <taxon>Megaviricetes</taxon>
        <taxon>Imitervirales</taxon>
        <taxon>Mimiviridae</taxon>
        <taxon>Klosneuvirinae</taxon>
    </lineage>
</organism>
<reference evidence="1" key="1">
    <citation type="submission" date="2018-10" db="EMBL/GenBank/DDBJ databases">
        <title>Hidden diversity of soil giant viruses.</title>
        <authorList>
            <person name="Schulz F."/>
            <person name="Alteio L."/>
            <person name="Goudeau D."/>
            <person name="Ryan E.M."/>
            <person name="Malmstrom R.R."/>
            <person name="Blanchard J."/>
            <person name="Woyke T."/>
        </authorList>
    </citation>
    <scope>NUCLEOTIDE SEQUENCE</scope>
    <source>
        <strain evidence="1">HYV1</strain>
    </source>
</reference>
<dbReference type="EMBL" id="MK072386">
    <property type="protein sequence ID" value="AYV83089.1"/>
    <property type="molecule type" value="Genomic_DNA"/>
</dbReference>
<evidence type="ECO:0000313" key="1">
    <source>
        <dbReference type="EMBL" id="AYV83089.1"/>
    </source>
</evidence>
<sequence length="251" mass="28888">MSDLGMCGKCNNEFLFKNMEAHLKGCYADDLEKWKSAGDLYVLRVETKEKDKEPGDKWTASKKTHYWFHMVISKDNLIPEVNQAIRTIWLKCCDDTHLTDFINGDKTFTNGELKGDDESWDTEYSNLSRHLYDSVKVHFDSVLTTRLTITLIQIIKGAKESTPFKIKILSQNKTPRYQCATCEYCATDDLSYCIACQKIVCPKCLDEHKCFKIKSDYLKLTNDPRTGVACEKLYMYERGKLATDLYLTAAT</sequence>
<proteinExistence type="predicted"/>